<sequence length="427" mass="45802">MSSGVLKASGGVRRGSTRASLTIVYAGYFFRYIYLLILIPFYGRVLGAGEYGRVLAAMSLYQVIWLLIEWGMPAAGGRDIAQKPSLEARREIYARQISGRVWTASIFGLTGLVAAYFSQALSDPYSYGLCAVVMAVISGFNLGWYFLGTLQFRKTILLELLGFAINLPAILLLVKGPEDGIRILEVQIVSGLICTLLAHRIALRELGWKLDWRGQWRAGARFVRGNVALFINAGIALVLAGAATYLLSLSASPAEVGRYGAADRLVTVGLSLIAPASQVLIGTISSRLGDPARRAEARRLMRRSLVLAPLAGLVVAATGYALAPVIVPLIFGSDFDASIELLRALIFVFPMALFTQVTTGWVLVPLRQDRSVALISSAGALLTTGLVVLLAPRYSAAGAVAARLGGYVLMCLISALVLRPLIRQGDL</sequence>
<dbReference type="Pfam" id="PF01943">
    <property type="entry name" value="Polysacc_synt"/>
    <property type="match status" value="1"/>
</dbReference>
<keyword evidence="3" id="KW-1003">Cell membrane</keyword>
<evidence type="ECO:0000256" key="4">
    <source>
        <dbReference type="ARBA" id="ARBA00022692"/>
    </source>
</evidence>
<reference evidence="9" key="3">
    <citation type="submission" date="2025-08" db="UniProtKB">
        <authorList>
            <consortium name="RefSeq"/>
        </authorList>
    </citation>
    <scope>IDENTIFICATION</scope>
</reference>
<feature type="transmembrane region" description="Helical" evidence="7">
    <location>
        <begin position="180"/>
        <end position="202"/>
    </location>
</feature>
<organism evidence="8 9">
    <name type="scientific">Derxia gummosa DSM 723</name>
    <dbReference type="NCBI Taxonomy" id="1121388"/>
    <lineage>
        <taxon>Bacteria</taxon>
        <taxon>Pseudomonadati</taxon>
        <taxon>Pseudomonadota</taxon>
        <taxon>Betaproteobacteria</taxon>
        <taxon>Burkholderiales</taxon>
        <taxon>Alcaligenaceae</taxon>
        <taxon>Derxia</taxon>
    </lineage>
</organism>
<comment type="subcellular location">
    <subcellularLocation>
        <location evidence="1">Cell membrane</location>
        <topology evidence="1">Multi-pass membrane protein</topology>
    </subcellularLocation>
</comment>
<evidence type="ECO:0000256" key="1">
    <source>
        <dbReference type="ARBA" id="ARBA00004651"/>
    </source>
</evidence>
<feature type="transmembrane region" description="Helical" evidence="7">
    <location>
        <begin position="371"/>
        <end position="392"/>
    </location>
</feature>
<dbReference type="InterPro" id="IPR050833">
    <property type="entry name" value="Poly_Biosynth_Transport"/>
</dbReference>
<feature type="transmembrane region" description="Helical" evidence="7">
    <location>
        <begin position="404"/>
        <end position="422"/>
    </location>
</feature>
<feature type="transmembrane region" description="Helical" evidence="7">
    <location>
        <begin position="54"/>
        <end position="76"/>
    </location>
</feature>
<dbReference type="RefSeq" id="WP_169732471.1">
    <property type="nucleotide sequence ID" value="NZ_AXWS01000004.1"/>
</dbReference>
<feature type="transmembrane region" description="Helical" evidence="7">
    <location>
        <begin position="97"/>
        <end position="119"/>
    </location>
</feature>
<evidence type="ECO:0000313" key="9">
    <source>
        <dbReference type="RefSeq" id="WP_169732471.1"/>
    </source>
</evidence>
<feature type="transmembrane region" description="Helical" evidence="7">
    <location>
        <begin position="223"/>
        <end position="245"/>
    </location>
</feature>
<feature type="transmembrane region" description="Helical" evidence="7">
    <location>
        <begin position="156"/>
        <end position="174"/>
    </location>
</feature>
<keyword evidence="8" id="KW-1185">Reference proteome</keyword>
<evidence type="ECO:0000256" key="3">
    <source>
        <dbReference type="ARBA" id="ARBA00022475"/>
    </source>
</evidence>
<keyword evidence="4 7" id="KW-0812">Transmembrane</keyword>
<evidence type="ECO:0000256" key="5">
    <source>
        <dbReference type="ARBA" id="ARBA00022989"/>
    </source>
</evidence>
<reference evidence="9" key="1">
    <citation type="journal article" date="1996" name="J. Bacteriol.">
        <title>An O-antigen processing function for Wzx (RfbX): a promising candidate for O-unit flippase.</title>
        <authorList>
            <person name="Liu D."/>
            <person name="Cole R.A."/>
            <person name="Reeves P.R."/>
        </authorList>
    </citation>
    <scope>NUCLEOTIDE SEQUENCE</scope>
</reference>
<evidence type="ECO:0000256" key="6">
    <source>
        <dbReference type="ARBA" id="ARBA00023136"/>
    </source>
</evidence>
<feature type="transmembrane region" description="Helical" evidence="7">
    <location>
        <begin position="305"/>
        <end position="332"/>
    </location>
</feature>
<dbReference type="Proteomes" id="UP000675920">
    <property type="component" value="Unplaced"/>
</dbReference>
<accession>A0A8B6XCW0</accession>
<feature type="transmembrane region" description="Helical" evidence="7">
    <location>
        <begin position="125"/>
        <end position="147"/>
    </location>
</feature>
<comment type="similarity">
    <text evidence="2">Belongs to the polysaccharide synthase family.</text>
</comment>
<dbReference type="GO" id="GO:0005886">
    <property type="term" value="C:plasma membrane"/>
    <property type="evidence" value="ECO:0007669"/>
    <property type="project" value="UniProtKB-SubCell"/>
</dbReference>
<keyword evidence="5 7" id="KW-1133">Transmembrane helix</keyword>
<reference evidence="9" key="2">
    <citation type="journal article" date="2003" name="Carbohydr. Res.">
        <title>Biosynthesis of O-antigens: genes and pathways involved in nucleotide sugar precursor synthesis and O-antigen assembly.</title>
        <authorList>
            <person name="Samuel G."/>
            <person name="Reeves P."/>
        </authorList>
    </citation>
    <scope>NUCLEOTIDE SEQUENCE</scope>
</reference>
<evidence type="ECO:0000313" key="8">
    <source>
        <dbReference type="Proteomes" id="UP000675920"/>
    </source>
</evidence>
<feature type="transmembrane region" description="Helical" evidence="7">
    <location>
        <begin position="344"/>
        <end position="364"/>
    </location>
</feature>
<dbReference type="InterPro" id="IPR002797">
    <property type="entry name" value="Polysacc_synth"/>
</dbReference>
<feature type="transmembrane region" description="Helical" evidence="7">
    <location>
        <begin position="21"/>
        <end position="42"/>
    </location>
</feature>
<dbReference type="PANTHER" id="PTHR30250:SF10">
    <property type="entry name" value="LIPOPOLYSACCHARIDE BIOSYNTHESIS PROTEIN WZXC"/>
    <property type="match status" value="1"/>
</dbReference>
<proteinExistence type="inferred from homology"/>
<dbReference type="AlphaFoldDB" id="A0A8B6XCW0"/>
<name>A0A8B6XCW0_9BURK</name>
<keyword evidence="6 7" id="KW-0472">Membrane</keyword>
<protein>
    <submittedName>
        <fullName evidence="9">Lipopolysaccharide biosynthesis protein</fullName>
    </submittedName>
</protein>
<evidence type="ECO:0000256" key="7">
    <source>
        <dbReference type="SAM" id="Phobius"/>
    </source>
</evidence>
<dbReference type="PANTHER" id="PTHR30250">
    <property type="entry name" value="PST FAMILY PREDICTED COLANIC ACID TRANSPORTER"/>
    <property type="match status" value="1"/>
</dbReference>
<feature type="transmembrane region" description="Helical" evidence="7">
    <location>
        <begin position="265"/>
        <end position="284"/>
    </location>
</feature>
<evidence type="ECO:0000256" key="2">
    <source>
        <dbReference type="ARBA" id="ARBA00007430"/>
    </source>
</evidence>